<dbReference type="OrthoDB" id="515004at2759"/>
<protein>
    <submittedName>
        <fullName evidence="2">Uncharacterized protein</fullName>
    </submittedName>
</protein>
<dbReference type="Proteomes" id="UP000290289">
    <property type="component" value="Chromosome 4"/>
</dbReference>
<evidence type="ECO:0000313" key="2">
    <source>
        <dbReference type="EMBL" id="RXI02072.1"/>
    </source>
</evidence>
<evidence type="ECO:0000256" key="1">
    <source>
        <dbReference type="SAM" id="MobiDB-lite"/>
    </source>
</evidence>
<organism evidence="2 3">
    <name type="scientific">Malus domestica</name>
    <name type="common">Apple</name>
    <name type="synonym">Pyrus malus</name>
    <dbReference type="NCBI Taxonomy" id="3750"/>
    <lineage>
        <taxon>Eukaryota</taxon>
        <taxon>Viridiplantae</taxon>
        <taxon>Streptophyta</taxon>
        <taxon>Embryophyta</taxon>
        <taxon>Tracheophyta</taxon>
        <taxon>Spermatophyta</taxon>
        <taxon>Magnoliopsida</taxon>
        <taxon>eudicotyledons</taxon>
        <taxon>Gunneridae</taxon>
        <taxon>Pentapetalae</taxon>
        <taxon>rosids</taxon>
        <taxon>fabids</taxon>
        <taxon>Rosales</taxon>
        <taxon>Rosaceae</taxon>
        <taxon>Amygdaloideae</taxon>
        <taxon>Maleae</taxon>
        <taxon>Malus</taxon>
    </lineage>
</organism>
<dbReference type="AlphaFoldDB" id="A0A498K9I4"/>
<sequence length="310" mass="34694">MDNVTPDERLTSTFNSSNCRHTNLSLLSLSLSLSSPLSALYPNSKPGLKPEKMIGLKLIQTSFTTTQHTILYTGRSSSAKTSILRCSKSNDSDSESEASPPEGDTRKQELLVRIAMLQAQKVRLADYLDERSEYLTKFGEEVTAEFDKIGEDALKDLDAASDRILENINSRMQAFEESAGVNIVEMEKNENELEAFEGQIEKERNEGLFFKSLTQGKPKEKVNAAEEINKIKELTKNTAGSEIRRNIYLALIGLLLIQLVDSFISPTPDWRKVALLGAIFVGLVSQVIYEQKMLSETESTEEGKTEEERR</sequence>
<gene>
    <name evidence="2" type="ORF">DVH24_026602</name>
</gene>
<evidence type="ECO:0000313" key="3">
    <source>
        <dbReference type="Proteomes" id="UP000290289"/>
    </source>
</evidence>
<keyword evidence="3" id="KW-1185">Reference proteome</keyword>
<name>A0A498K9I4_MALDO</name>
<feature type="region of interest" description="Disordered" evidence="1">
    <location>
        <begin position="85"/>
        <end position="107"/>
    </location>
</feature>
<dbReference type="Gramene" id="mRNA:MD04G0117700">
    <property type="protein sequence ID" value="mRNA:MD04G0117700"/>
    <property type="gene ID" value="MD04G0117700"/>
</dbReference>
<dbReference type="PANTHER" id="PTHR35731">
    <property type="entry name" value="8-AMINO-7-OXONONANOATE SYNTHASE"/>
    <property type="match status" value="1"/>
</dbReference>
<accession>A0A498K9I4</accession>
<dbReference type="EMBL" id="RDQH01000330">
    <property type="protein sequence ID" value="RXI02072.1"/>
    <property type="molecule type" value="Genomic_DNA"/>
</dbReference>
<dbReference type="GO" id="GO:0009507">
    <property type="term" value="C:chloroplast"/>
    <property type="evidence" value="ECO:0007669"/>
    <property type="project" value="TreeGrafter"/>
</dbReference>
<comment type="caution">
    <text evidence="2">The sequence shown here is derived from an EMBL/GenBank/DDBJ whole genome shotgun (WGS) entry which is preliminary data.</text>
</comment>
<dbReference type="SMR" id="A0A498K9I4"/>
<reference evidence="2 3" key="1">
    <citation type="submission" date="2018-10" db="EMBL/GenBank/DDBJ databases">
        <title>A high-quality apple genome assembly.</title>
        <authorList>
            <person name="Hu J."/>
        </authorList>
    </citation>
    <scope>NUCLEOTIDE SEQUENCE [LARGE SCALE GENOMIC DNA]</scope>
    <source>
        <strain evidence="3">cv. HFTH1</strain>
        <tissue evidence="2">Young leaf</tissue>
    </source>
</reference>
<proteinExistence type="predicted"/>
<dbReference type="PANTHER" id="PTHR35731:SF1">
    <property type="entry name" value="8-AMINO-7-OXONONANOATE SYNTHASE"/>
    <property type="match status" value="1"/>
</dbReference>